<sequence>MASGRCKYAAGTQSGKSLGRKMLKDKPAVSHFMTKHKGNIALWTGFFVFVIFAYHLFSDGDFSFLMTFGAFVRAFGFGILIFKSLTQRSVSGLSLKTLQLYAFVFFFRLCSILRYQGYLPYDRSGDWLYTFIEFVGLALTIGVIFLVTVQFRGSYEFRYDTFGFLHVPSEYGIAYILVPCIFLGMIIHPNLNMNWFADVSWTIALYIEAVAILPQLFMFQKRGGGTVESCISHWVYALAFGSFLHLWFWMFSYHELGEKEAGHHVGYTVIFVQIGHMIMMGDFLYYYFKSLKDGGPMMLPTHGGYQV</sequence>
<dbReference type="PANTHER" id="PTHR10585">
    <property type="entry name" value="ER LUMEN PROTEIN RETAINING RECEPTOR"/>
    <property type="match status" value="1"/>
</dbReference>
<evidence type="ECO:0000256" key="10">
    <source>
        <dbReference type="ARBA" id="ARBA00023170"/>
    </source>
</evidence>
<gene>
    <name evidence="12" type="ORF">ACHHYP_10601</name>
</gene>
<keyword evidence="9 11" id="KW-0472">Membrane</keyword>
<evidence type="ECO:0000256" key="5">
    <source>
        <dbReference type="ARBA" id="ARBA00022824"/>
    </source>
</evidence>
<evidence type="ECO:0000256" key="6">
    <source>
        <dbReference type="ARBA" id="ARBA00022892"/>
    </source>
</evidence>
<dbReference type="OrthoDB" id="7694678at2759"/>
<feature type="transmembrane region" description="Helical" evidence="11">
    <location>
        <begin position="40"/>
        <end position="57"/>
    </location>
</feature>
<keyword evidence="8 11" id="KW-1133">Transmembrane helix</keyword>
<dbReference type="Pfam" id="PF00810">
    <property type="entry name" value="ER_lumen_recept"/>
    <property type="match status" value="1"/>
</dbReference>
<proteinExistence type="inferred from homology"/>
<keyword evidence="7" id="KW-0653">Protein transport</keyword>
<dbReference type="GO" id="GO:0016192">
    <property type="term" value="P:vesicle-mediated transport"/>
    <property type="evidence" value="ECO:0007669"/>
    <property type="project" value="UniProtKB-KW"/>
</dbReference>
<dbReference type="AlphaFoldDB" id="A0A1V9YKY0"/>
<feature type="transmembrane region" description="Helical" evidence="11">
    <location>
        <begin position="63"/>
        <end position="86"/>
    </location>
</feature>
<evidence type="ECO:0000256" key="9">
    <source>
        <dbReference type="ARBA" id="ARBA00023136"/>
    </source>
</evidence>
<feature type="transmembrane region" description="Helical" evidence="11">
    <location>
        <begin position="127"/>
        <end position="149"/>
    </location>
</feature>
<evidence type="ECO:0000256" key="4">
    <source>
        <dbReference type="ARBA" id="ARBA00022692"/>
    </source>
</evidence>
<feature type="transmembrane region" description="Helical" evidence="11">
    <location>
        <begin position="231"/>
        <end position="253"/>
    </location>
</feature>
<comment type="subcellular location">
    <subcellularLocation>
        <location evidence="1">Endoplasmic reticulum membrane</location>
        <topology evidence="1">Multi-pass membrane protein</topology>
    </subcellularLocation>
</comment>
<feature type="transmembrane region" description="Helical" evidence="11">
    <location>
        <begin position="199"/>
        <end position="219"/>
    </location>
</feature>
<evidence type="ECO:0000256" key="11">
    <source>
        <dbReference type="SAM" id="Phobius"/>
    </source>
</evidence>
<accession>A0A1V9YKY0</accession>
<keyword evidence="5" id="KW-0256">Endoplasmic reticulum</keyword>
<evidence type="ECO:0000256" key="3">
    <source>
        <dbReference type="ARBA" id="ARBA00022448"/>
    </source>
</evidence>
<dbReference type="STRING" id="1202772.A0A1V9YKY0"/>
<feature type="transmembrane region" description="Helical" evidence="11">
    <location>
        <begin position="170"/>
        <end position="187"/>
    </location>
</feature>
<evidence type="ECO:0000313" key="13">
    <source>
        <dbReference type="Proteomes" id="UP000243579"/>
    </source>
</evidence>
<evidence type="ECO:0000256" key="1">
    <source>
        <dbReference type="ARBA" id="ARBA00004477"/>
    </source>
</evidence>
<feature type="transmembrane region" description="Helical" evidence="11">
    <location>
        <begin position="265"/>
        <end position="288"/>
    </location>
</feature>
<dbReference type="GO" id="GO:0015031">
    <property type="term" value="P:protein transport"/>
    <property type="evidence" value="ECO:0007669"/>
    <property type="project" value="UniProtKB-KW"/>
</dbReference>
<reference evidence="12 13" key="1">
    <citation type="journal article" date="2014" name="Genome Biol. Evol.">
        <title>The secreted proteins of Achlya hypogyna and Thraustotheca clavata identify the ancestral oomycete secretome and reveal gene acquisitions by horizontal gene transfer.</title>
        <authorList>
            <person name="Misner I."/>
            <person name="Blouin N."/>
            <person name="Leonard G."/>
            <person name="Richards T.A."/>
            <person name="Lane C.E."/>
        </authorList>
    </citation>
    <scope>NUCLEOTIDE SEQUENCE [LARGE SCALE GENOMIC DNA]</scope>
    <source>
        <strain evidence="12 13">ATCC 48635</strain>
    </source>
</reference>
<evidence type="ECO:0000313" key="12">
    <source>
        <dbReference type="EMBL" id="OQR86389.1"/>
    </source>
</evidence>
<evidence type="ECO:0008006" key="14">
    <source>
        <dbReference type="Google" id="ProtNLM"/>
    </source>
</evidence>
<comment type="caution">
    <text evidence="12">The sequence shown here is derived from an EMBL/GenBank/DDBJ whole genome shotgun (WGS) entry which is preliminary data.</text>
</comment>
<organism evidence="12 13">
    <name type="scientific">Achlya hypogyna</name>
    <name type="common">Oomycete</name>
    <name type="synonym">Protoachlya hypogyna</name>
    <dbReference type="NCBI Taxonomy" id="1202772"/>
    <lineage>
        <taxon>Eukaryota</taxon>
        <taxon>Sar</taxon>
        <taxon>Stramenopiles</taxon>
        <taxon>Oomycota</taxon>
        <taxon>Saprolegniomycetes</taxon>
        <taxon>Saprolegniales</taxon>
        <taxon>Achlyaceae</taxon>
        <taxon>Achlya</taxon>
    </lineage>
</organism>
<dbReference type="EMBL" id="JNBR01001510">
    <property type="protein sequence ID" value="OQR86389.1"/>
    <property type="molecule type" value="Genomic_DNA"/>
</dbReference>
<keyword evidence="6" id="KW-0931">ER-Golgi transport</keyword>
<feature type="transmembrane region" description="Helical" evidence="11">
    <location>
        <begin position="98"/>
        <end position="115"/>
    </location>
</feature>
<protein>
    <recommendedName>
        <fullName evidence="14">ER lumen protein retaining receptor</fullName>
    </recommendedName>
</protein>
<evidence type="ECO:0000256" key="7">
    <source>
        <dbReference type="ARBA" id="ARBA00022927"/>
    </source>
</evidence>
<comment type="similarity">
    <text evidence="2">Belongs to the ERD2 family.</text>
</comment>
<evidence type="ECO:0000256" key="8">
    <source>
        <dbReference type="ARBA" id="ARBA00022989"/>
    </source>
</evidence>
<dbReference type="GO" id="GO:0006621">
    <property type="term" value="P:protein retention in ER lumen"/>
    <property type="evidence" value="ECO:0007669"/>
    <property type="project" value="InterPro"/>
</dbReference>
<dbReference type="InterPro" id="IPR000133">
    <property type="entry name" value="ER_ret_rcpt"/>
</dbReference>
<dbReference type="Proteomes" id="UP000243579">
    <property type="component" value="Unassembled WGS sequence"/>
</dbReference>
<dbReference type="GO" id="GO:0005789">
    <property type="term" value="C:endoplasmic reticulum membrane"/>
    <property type="evidence" value="ECO:0007669"/>
    <property type="project" value="UniProtKB-SubCell"/>
</dbReference>
<keyword evidence="13" id="KW-1185">Reference proteome</keyword>
<dbReference type="GO" id="GO:0046923">
    <property type="term" value="F:ER retention sequence binding"/>
    <property type="evidence" value="ECO:0007669"/>
    <property type="project" value="InterPro"/>
</dbReference>
<name>A0A1V9YKY0_ACHHY</name>
<evidence type="ECO:0000256" key="2">
    <source>
        <dbReference type="ARBA" id="ARBA00010120"/>
    </source>
</evidence>
<keyword evidence="10" id="KW-0675">Receptor</keyword>
<keyword evidence="3" id="KW-0813">Transport</keyword>
<keyword evidence="4 11" id="KW-0812">Transmembrane</keyword>